<gene>
    <name evidence="1" type="ORF">Tci_008875</name>
</gene>
<evidence type="ECO:0000313" key="1">
    <source>
        <dbReference type="EMBL" id="GEU36897.1"/>
    </source>
</evidence>
<comment type="caution">
    <text evidence="1">The sequence shown here is derived from an EMBL/GenBank/DDBJ whole genome shotgun (WGS) entry which is preliminary data.</text>
</comment>
<dbReference type="EMBL" id="BKCJ010000864">
    <property type="protein sequence ID" value="GEU36897.1"/>
    <property type="molecule type" value="Genomic_DNA"/>
</dbReference>
<reference evidence="1" key="1">
    <citation type="journal article" date="2019" name="Sci. Rep.">
        <title>Draft genome of Tanacetum cinerariifolium, the natural source of mosquito coil.</title>
        <authorList>
            <person name="Yamashiro T."/>
            <person name="Shiraishi A."/>
            <person name="Satake H."/>
            <person name="Nakayama K."/>
        </authorList>
    </citation>
    <scope>NUCLEOTIDE SEQUENCE</scope>
</reference>
<proteinExistence type="predicted"/>
<dbReference type="AlphaFoldDB" id="A0A6L2JJY9"/>
<sequence length="188" mass="21301">MEILSNEWHKLLKNIAFVSTLRTNNNDDVSTVFGVSTGSPQVSTANLSDATMYAFLANQPNGSQLVHEDLEQIHEDDLDEMDLNWLGANTIKGKGWGEDKGDKITGKGIIKTGKLDFKDVYFVKELKFDLFSVSQMYDKKNSVLFTDTEYFVLSFDLKLADESHVLLKVPRKNNMYNVDIKNSVPKRI</sequence>
<organism evidence="1">
    <name type="scientific">Tanacetum cinerariifolium</name>
    <name type="common">Dalmatian daisy</name>
    <name type="synonym">Chrysanthemum cinerariifolium</name>
    <dbReference type="NCBI Taxonomy" id="118510"/>
    <lineage>
        <taxon>Eukaryota</taxon>
        <taxon>Viridiplantae</taxon>
        <taxon>Streptophyta</taxon>
        <taxon>Embryophyta</taxon>
        <taxon>Tracheophyta</taxon>
        <taxon>Spermatophyta</taxon>
        <taxon>Magnoliopsida</taxon>
        <taxon>eudicotyledons</taxon>
        <taxon>Gunneridae</taxon>
        <taxon>Pentapetalae</taxon>
        <taxon>asterids</taxon>
        <taxon>campanulids</taxon>
        <taxon>Asterales</taxon>
        <taxon>Asteraceae</taxon>
        <taxon>Asteroideae</taxon>
        <taxon>Anthemideae</taxon>
        <taxon>Anthemidinae</taxon>
        <taxon>Tanacetum</taxon>
    </lineage>
</organism>
<protein>
    <submittedName>
        <fullName evidence="1">Ribonuclease H-like domain-containing protein</fullName>
    </submittedName>
</protein>
<accession>A0A6L2JJY9</accession>
<name>A0A6L2JJY9_TANCI</name>